<keyword evidence="2" id="KW-1185">Reference proteome</keyword>
<protein>
    <submittedName>
        <fullName evidence="1">Uncharacterized protein</fullName>
    </submittedName>
</protein>
<organism evidence="1 2">
    <name type="scientific">Aspergillus sclerotialis</name>
    <dbReference type="NCBI Taxonomy" id="2070753"/>
    <lineage>
        <taxon>Eukaryota</taxon>
        <taxon>Fungi</taxon>
        <taxon>Dikarya</taxon>
        <taxon>Ascomycota</taxon>
        <taxon>Pezizomycotina</taxon>
        <taxon>Eurotiomycetes</taxon>
        <taxon>Eurotiomycetidae</taxon>
        <taxon>Eurotiales</taxon>
        <taxon>Aspergillaceae</taxon>
        <taxon>Aspergillus</taxon>
        <taxon>Aspergillus subgen. Polypaecilum</taxon>
    </lineage>
</organism>
<name>A0A3A2ZJQ3_9EURO</name>
<dbReference type="AlphaFoldDB" id="A0A3A2ZJQ3"/>
<dbReference type="EMBL" id="MVGC01001019">
    <property type="protein sequence ID" value="RJE17401.1"/>
    <property type="molecule type" value="Genomic_DNA"/>
</dbReference>
<dbReference type="Proteomes" id="UP000266188">
    <property type="component" value="Unassembled WGS sequence"/>
</dbReference>
<comment type="caution">
    <text evidence="1">The sequence shown here is derived from an EMBL/GenBank/DDBJ whole genome shotgun (WGS) entry which is preliminary data.</text>
</comment>
<reference evidence="2" key="1">
    <citation type="submission" date="2017-02" db="EMBL/GenBank/DDBJ databases">
        <authorList>
            <person name="Tafer H."/>
            <person name="Lopandic K."/>
        </authorList>
    </citation>
    <scope>NUCLEOTIDE SEQUENCE [LARGE SCALE GENOMIC DNA]</scope>
    <source>
        <strain evidence="2">CBS 366.77</strain>
    </source>
</reference>
<evidence type="ECO:0000313" key="1">
    <source>
        <dbReference type="EMBL" id="RJE17401.1"/>
    </source>
</evidence>
<proteinExistence type="predicted"/>
<evidence type="ECO:0000313" key="2">
    <source>
        <dbReference type="Proteomes" id="UP000266188"/>
    </source>
</evidence>
<accession>A0A3A2ZJQ3</accession>
<sequence length="78" mass="8493">MVLEGRVKTQRGGQNAILVDIAHILQLQHPSPNPCHRQEASPRLASASASLGRDCHASMTALPTHPFGIVGRRDQFRS</sequence>
<gene>
    <name evidence="1" type="ORF">PHISCL_10263</name>
</gene>